<gene>
    <name evidence="1" type="ORF">BPAE_0065g00320</name>
</gene>
<proteinExistence type="predicted"/>
<evidence type="ECO:0000313" key="1">
    <source>
        <dbReference type="EMBL" id="TGO26155.1"/>
    </source>
</evidence>
<name>A0A4Z1FNV3_9HELO</name>
<dbReference type="Proteomes" id="UP000297910">
    <property type="component" value="Unassembled WGS sequence"/>
</dbReference>
<dbReference type="AlphaFoldDB" id="A0A4Z1FNV3"/>
<sequence>MIIDDWRIHNKTNIISEVERLVKIVTEMYDRPSSAFIWLEYVLQRRRDVRGCFNVKTHEEEQKVD</sequence>
<comment type="caution">
    <text evidence="1">The sequence shown here is derived from an EMBL/GenBank/DDBJ whole genome shotgun (WGS) entry which is preliminary data.</text>
</comment>
<organism evidence="1 2">
    <name type="scientific">Botrytis paeoniae</name>
    <dbReference type="NCBI Taxonomy" id="278948"/>
    <lineage>
        <taxon>Eukaryota</taxon>
        <taxon>Fungi</taxon>
        <taxon>Dikarya</taxon>
        <taxon>Ascomycota</taxon>
        <taxon>Pezizomycotina</taxon>
        <taxon>Leotiomycetes</taxon>
        <taxon>Helotiales</taxon>
        <taxon>Sclerotiniaceae</taxon>
        <taxon>Botrytis</taxon>
    </lineage>
</organism>
<evidence type="ECO:0000313" key="2">
    <source>
        <dbReference type="Proteomes" id="UP000297910"/>
    </source>
</evidence>
<reference evidence="1 2" key="1">
    <citation type="submission" date="2017-12" db="EMBL/GenBank/DDBJ databases">
        <title>Comparative genomics of Botrytis spp.</title>
        <authorList>
            <person name="Valero-Jimenez C.A."/>
            <person name="Tapia P."/>
            <person name="Veloso J."/>
            <person name="Silva-Moreno E."/>
            <person name="Staats M."/>
            <person name="Valdes J.H."/>
            <person name="Van Kan J.A.L."/>
        </authorList>
    </citation>
    <scope>NUCLEOTIDE SEQUENCE [LARGE SCALE GENOMIC DNA]</scope>
    <source>
        <strain evidence="1 2">Bp0003</strain>
    </source>
</reference>
<protein>
    <submittedName>
        <fullName evidence="1">Uncharacterized protein</fullName>
    </submittedName>
</protein>
<dbReference type="EMBL" id="PQXI01000065">
    <property type="protein sequence ID" value="TGO26155.1"/>
    <property type="molecule type" value="Genomic_DNA"/>
</dbReference>
<accession>A0A4Z1FNV3</accession>
<keyword evidence="2" id="KW-1185">Reference proteome</keyword>